<protein>
    <submittedName>
        <fullName evidence="1">Uncharacterized protein</fullName>
    </submittedName>
</protein>
<comment type="caution">
    <text evidence="1">The sequence shown here is derived from an EMBL/GenBank/DDBJ whole genome shotgun (WGS) entry which is preliminary data.</text>
</comment>
<sequence>MSHHITPLNWLISGLGDFPIVPGRIDSPVQYGLLPVLFPYCVACRDELYSSCSLLFLLLRLSSSMDLSFKLPLTSLSHTLCCAGGVDLTSWTALAFH</sequence>
<name>A0A8X6M967_9ARAC</name>
<dbReference type="Proteomes" id="UP000886998">
    <property type="component" value="Unassembled WGS sequence"/>
</dbReference>
<evidence type="ECO:0000313" key="2">
    <source>
        <dbReference type="Proteomes" id="UP000886998"/>
    </source>
</evidence>
<dbReference type="AlphaFoldDB" id="A0A8X6M967"/>
<accession>A0A8X6M967</accession>
<evidence type="ECO:0000313" key="1">
    <source>
        <dbReference type="EMBL" id="GFS31853.1"/>
    </source>
</evidence>
<proteinExistence type="predicted"/>
<gene>
    <name evidence="1" type="ORF">TNIN_260431</name>
</gene>
<dbReference type="EMBL" id="BMAV01024276">
    <property type="protein sequence ID" value="GFS31853.1"/>
    <property type="molecule type" value="Genomic_DNA"/>
</dbReference>
<reference evidence="1" key="1">
    <citation type="submission" date="2020-08" db="EMBL/GenBank/DDBJ databases">
        <title>Multicomponent nature underlies the extraordinary mechanical properties of spider dragline silk.</title>
        <authorList>
            <person name="Kono N."/>
            <person name="Nakamura H."/>
            <person name="Mori M."/>
            <person name="Yoshida Y."/>
            <person name="Ohtoshi R."/>
            <person name="Malay A.D."/>
            <person name="Moran D.A.P."/>
            <person name="Tomita M."/>
            <person name="Numata K."/>
            <person name="Arakawa K."/>
        </authorList>
    </citation>
    <scope>NUCLEOTIDE SEQUENCE</scope>
</reference>
<keyword evidence="2" id="KW-1185">Reference proteome</keyword>
<organism evidence="1 2">
    <name type="scientific">Trichonephila inaurata madagascariensis</name>
    <dbReference type="NCBI Taxonomy" id="2747483"/>
    <lineage>
        <taxon>Eukaryota</taxon>
        <taxon>Metazoa</taxon>
        <taxon>Ecdysozoa</taxon>
        <taxon>Arthropoda</taxon>
        <taxon>Chelicerata</taxon>
        <taxon>Arachnida</taxon>
        <taxon>Araneae</taxon>
        <taxon>Araneomorphae</taxon>
        <taxon>Entelegynae</taxon>
        <taxon>Araneoidea</taxon>
        <taxon>Nephilidae</taxon>
        <taxon>Trichonephila</taxon>
        <taxon>Trichonephila inaurata</taxon>
    </lineage>
</organism>